<reference evidence="1 2" key="1">
    <citation type="submission" date="2022-03" db="EMBL/GenBank/DDBJ databases">
        <title>Chryseobacterium sp. isolated from particulate matters in swine house.</title>
        <authorList>
            <person name="Won M."/>
            <person name="Kim S.-J."/>
            <person name="Kwon S.-W."/>
        </authorList>
    </citation>
    <scope>NUCLEOTIDE SEQUENCE [LARGE SCALE GENOMIC DNA]</scope>
    <source>
        <strain evidence="1 2">SC2-2</strain>
    </source>
</reference>
<keyword evidence="2" id="KW-1185">Reference proteome</keyword>
<evidence type="ECO:0000313" key="2">
    <source>
        <dbReference type="Proteomes" id="UP000831460"/>
    </source>
</evidence>
<dbReference type="EMBL" id="CP094532">
    <property type="protein sequence ID" value="UOE41172.1"/>
    <property type="molecule type" value="Genomic_DNA"/>
</dbReference>
<protein>
    <recommendedName>
        <fullName evidence="3">Addiction module component</fullName>
    </recommendedName>
</protein>
<gene>
    <name evidence="1" type="ORF">MTP09_00575</name>
</gene>
<accession>A0ABY4BPS2</accession>
<sequence length="85" mass="9912">METIEMNIINDYFLLLEKLSSAGKLELIERLVKSIKREKSSEGPTDEILKTEPENLTKEERKKLFEAACGSWESEKIFRRNHQGN</sequence>
<proteinExistence type="predicted"/>
<evidence type="ECO:0008006" key="3">
    <source>
        <dbReference type="Google" id="ProtNLM"/>
    </source>
</evidence>
<evidence type="ECO:0000313" key="1">
    <source>
        <dbReference type="EMBL" id="UOE41172.1"/>
    </source>
</evidence>
<dbReference type="RefSeq" id="WP_243549665.1">
    <property type="nucleotide sequence ID" value="NZ_CP094532.1"/>
</dbReference>
<name>A0ABY4BPS2_9FLAO</name>
<organism evidence="1 2">
    <name type="scientific">Chryseobacterium suipulveris</name>
    <dbReference type="NCBI Taxonomy" id="2929800"/>
    <lineage>
        <taxon>Bacteria</taxon>
        <taxon>Pseudomonadati</taxon>
        <taxon>Bacteroidota</taxon>
        <taxon>Flavobacteriia</taxon>
        <taxon>Flavobacteriales</taxon>
        <taxon>Weeksellaceae</taxon>
        <taxon>Chryseobacterium group</taxon>
        <taxon>Chryseobacterium</taxon>
    </lineage>
</organism>
<dbReference type="Proteomes" id="UP000831460">
    <property type="component" value="Chromosome"/>
</dbReference>